<accession>A0A379ZBB4</accession>
<name>A0A379ZBB4_9GAMM</name>
<dbReference type="AlphaFoldDB" id="A0A379ZBB4"/>
<dbReference type="InterPro" id="IPR052698">
    <property type="entry name" value="MoCofactor_Util/Proc"/>
</dbReference>
<organism evidence="3 4">
    <name type="scientific">Shewanella morhuae</name>
    <dbReference type="NCBI Taxonomy" id="365591"/>
    <lineage>
        <taxon>Bacteria</taxon>
        <taxon>Pseudomonadati</taxon>
        <taxon>Pseudomonadota</taxon>
        <taxon>Gammaproteobacteria</taxon>
        <taxon>Alteromonadales</taxon>
        <taxon>Shewanellaceae</taxon>
        <taxon>Shewanella</taxon>
    </lineage>
</organism>
<reference evidence="3 4" key="1">
    <citation type="submission" date="2018-06" db="EMBL/GenBank/DDBJ databases">
        <authorList>
            <consortium name="Pathogen Informatics"/>
            <person name="Doyle S."/>
        </authorList>
    </citation>
    <scope>NUCLEOTIDE SEQUENCE [LARGE SCALE GENOMIC DNA]</scope>
    <source>
        <strain evidence="3 4">NCTC10736</strain>
    </source>
</reference>
<proteinExistence type="predicted"/>
<feature type="domain" description="XdhC Rossmann" evidence="2">
    <location>
        <begin position="172"/>
        <end position="317"/>
    </location>
</feature>
<dbReference type="InterPro" id="IPR027051">
    <property type="entry name" value="XdhC_Rossmann_dom"/>
</dbReference>
<dbReference type="PANTHER" id="PTHR30388">
    <property type="entry name" value="ALDEHYDE OXIDOREDUCTASE MOLYBDENUM COFACTOR ASSEMBLY PROTEIN"/>
    <property type="match status" value="1"/>
</dbReference>
<dbReference type="PANTHER" id="PTHR30388:SF4">
    <property type="entry name" value="MOLYBDENUM COFACTOR INSERTION CHAPERONE PAOD"/>
    <property type="match status" value="1"/>
</dbReference>
<feature type="domain" description="XdhC- CoxI" evidence="1">
    <location>
        <begin position="21"/>
        <end position="85"/>
    </location>
</feature>
<evidence type="ECO:0000313" key="3">
    <source>
        <dbReference type="EMBL" id="SUI58604.1"/>
    </source>
</evidence>
<dbReference type="EMBL" id="UGYV01000001">
    <property type="protein sequence ID" value="SUI58604.1"/>
    <property type="molecule type" value="Genomic_DNA"/>
</dbReference>
<dbReference type="Pfam" id="PF13478">
    <property type="entry name" value="XdhC_C"/>
    <property type="match status" value="1"/>
</dbReference>
<evidence type="ECO:0000313" key="4">
    <source>
        <dbReference type="Proteomes" id="UP000255061"/>
    </source>
</evidence>
<dbReference type="Proteomes" id="UP000255061">
    <property type="component" value="Unassembled WGS sequence"/>
</dbReference>
<evidence type="ECO:0000259" key="2">
    <source>
        <dbReference type="Pfam" id="PF13478"/>
    </source>
</evidence>
<evidence type="ECO:0000259" key="1">
    <source>
        <dbReference type="Pfam" id="PF02625"/>
    </source>
</evidence>
<dbReference type="Gene3D" id="3.40.50.720">
    <property type="entry name" value="NAD(P)-binding Rossmann-like Domain"/>
    <property type="match status" value="1"/>
</dbReference>
<sequence length="352" mass="38409">MSYLSQPLDAKVLQQAAIWVQSSPVWLCTVLHTWGSSPRSPGSLLVAMQDGRQVGSLSGGCVEDHFIREIAKGRWQQPSQVIRYGDGELAPDVSLPCGGVLEILVEYLPVSEQSVFYLQQQLKAVQGYQAMRKQLRLPEACSAIVPEELTGTTAISYQHPDIEIRIAAAPRLLVAGYSPVAHYCLEFAHALGFETVLLEPRENVLATLAEQCPPNTNVINSFPAKYLEQHGCHSNTAIVALTHDPRMDDLTMMEAVNTPAFYIGAMGSTRNSAKRRERLERIGELTKDQLSRIHAPIGLAIGSKTPAEIALAILADIVRVKNLGTLSTRPLLQDTLEQQLSTGVDSGSSCMI</sequence>
<protein>
    <submittedName>
        <fullName evidence="3">Xanthine dehydrogenase accessory protein XdhC</fullName>
    </submittedName>
</protein>
<dbReference type="InterPro" id="IPR003777">
    <property type="entry name" value="XdhC_CoxI"/>
</dbReference>
<dbReference type="RefSeq" id="WP_115405161.1">
    <property type="nucleotide sequence ID" value="NZ_UGYV01000001.1"/>
</dbReference>
<dbReference type="Pfam" id="PF02625">
    <property type="entry name" value="XdhC_CoxI"/>
    <property type="match status" value="1"/>
</dbReference>
<gene>
    <name evidence="3" type="ORF">NCTC10736_00057</name>
</gene>